<dbReference type="Proteomes" id="UP000288805">
    <property type="component" value="Unassembled WGS sequence"/>
</dbReference>
<protein>
    <recommendedName>
        <fullName evidence="3">Integrase catalytic domain-containing protein</fullName>
    </recommendedName>
</protein>
<dbReference type="InterPro" id="IPR036397">
    <property type="entry name" value="RNaseH_sf"/>
</dbReference>
<sequence>MVESRLEKLDEWVIRQVSCEENGKANTLARIVATLPIKEAVMLPVYLKVAPLITPERVCNTSQTNLGWMLNIVKYLRTGEWGMDIVGPLPIAAAQNKFLLIAINYFRKWVEVEAYASIKDKDVSKPVWKNILNIKNLYSTSRYPQSNEQVEATNKTLLSALTKMLEGAKGKWVDELPGVLWAYRTISRQPTGATPFALAYGMEPLFQLRLACLLPKQSCKTKETIMKNL</sequence>
<comment type="caution">
    <text evidence="1">The sequence shown here is derived from an EMBL/GenBank/DDBJ whole genome shotgun (WGS) entry which is preliminary data.</text>
</comment>
<proteinExistence type="predicted"/>
<reference evidence="1 2" key="1">
    <citation type="journal article" date="2018" name="PLoS Genet.">
        <title>Population sequencing reveals clonal diversity and ancestral inbreeding in the grapevine cultivar Chardonnay.</title>
        <authorList>
            <person name="Roach M.J."/>
            <person name="Johnson D.L."/>
            <person name="Bohlmann J."/>
            <person name="van Vuuren H.J."/>
            <person name="Jones S.J."/>
            <person name="Pretorius I.S."/>
            <person name="Schmidt S.A."/>
            <person name="Borneman A.R."/>
        </authorList>
    </citation>
    <scope>NUCLEOTIDE SEQUENCE [LARGE SCALE GENOMIC DNA]</scope>
    <source>
        <strain evidence="2">cv. Chardonnay</strain>
        <tissue evidence="1">Leaf</tissue>
    </source>
</reference>
<dbReference type="InterPro" id="IPR012337">
    <property type="entry name" value="RNaseH-like_sf"/>
</dbReference>
<name>A0A438HFM2_VITVI</name>
<evidence type="ECO:0000313" key="2">
    <source>
        <dbReference type="Proteomes" id="UP000288805"/>
    </source>
</evidence>
<dbReference type="EMBL" id="QGNW01000230">
    <property type="protein sequence ID" value="RVW83256.1"/>
    <property type="molecule type" value="Genomic_DNA"/>
</dbReference>
<dbReference type="AlphaFoldDB" id="A0A438HFM2"/>
<gene>
    <name evidence="1" type="ORF">CK203_039612</name>
</gene>
<evidence type="ECO:0000313" key="1">
    <source>
        <dbReference type="EMBL" id="RVW83256.1"/>
    </source>
</evidence>
<dbReference type="PANTHER" id="PTHR48475">
    <property type="entry name" value="RIBONUCLEASE H"/>
    <property type="match status" value="1"/>
</dbReference>
<dbReference type="Gene3D" id="3.30.420.10">
    <property type="entry name" value="Ribonuclease H-like superfamily/Ribonuclease H"/>
    <property type="match status" value="2"/>
</dbReference>
<dbReference type="GO" id="GO:0003676">
    <property type="term" value="F:nucleic acid binding"/>
    <property type="evidence" value="ECO:0007669"/>
    <property type="project" value="InterPro"/>
</dbReference>
<evidence type="ECO:0008006" key="3">
    <source>
        <dbReference type="Google" id="ProtNLM"/>
    </source>
</evidence>
<accession>A0A438HFM2</accession>
<dbReference type="PANTHER" id="PTHR48475:SF1">
    <property type="entry name" value="RNASE H TYPE-1 DOMAIN-CONTAINING PROTEIN"/>
    <property type="match status" value="1"/>
</dbReference>
<dbReference type="SUPFAM" id="SSF53098">
    <property type="entry name" value="Ribonuclease H-like"/>
    <property type="match status" value="1"/>
</dbReference>
<organism evidence="1 2">
    <name type="scientific">Vitis vinifera</name>
    <name type="common">Grape</name>
    <dbReference type="NCBI Taxonomy" id="29760"/>
    <lineage>
        <taxon>Eukaryota</taxon>
        <taxon>Viridiplantae</taxon>
        <taxon>Streptophyta</taxon>
        <taxon>Embryophyta</taxon>
        <taxon>Tracheophyta</taxon>
        <taxon>Spermatophyta</taxon>
        <taxon>Magnoliopsida</taxon>
        <taxon>eudicotyledons</taxon>
        <taxon>Gunneridae</taxon>
        <taxon>Pentapetalae</taxon>
        <taxon>rosids</taxon>
        <taxon>Vitales</taxon>
        <taxon>Vitaceae</taxon>
        <taxon>Viteae</taxon>
        <taxon>Vitis</taxon>
    </lineage>
</organism>